<proteinExistence type="predicted"/>
<dbReference type="AlphaFoldDB" id="A0A0P1E6I2"/>
<dbReference type="RefSeq" id="WP_158506937.1">
    <property type="nucleotide sequence ID" value="NZ_CYPU01000013.1"/>
</dbReference>
<keyword evidence="1" id="KW-0677">Repeat</keyword>
<dbReference type="InterPro" id="IPR002110">
    <property type="entry name" value="Ankyrin_rpt"/>
</dbReference>
<dbReference type="SUPFAM" id="SSF48403">
    <property type="entry name" value="Ankyrin repeat"/>
    <property type="match status" value="1"/>
</dbReference>
<accession>A0A0P1E6I2</accession>
<keyword evidence="8" id="KW-1185">Reference proteome</keyword>
<dbReference type="EMBL" id="CYPS01000046">
    <property type="protein sequence ID" value="CUH44474.1"/>
    <property type="molecule type" value="Genomic_DNA"/>
</dbReference>
<evidence type="ECO:0000256" key="3">
    <source>
        <dbReference type="PROSITE-ProRule" id="PRU00023"/>
    </source>
</evidence>
<feature type="repeat" description="ANK" evidence="3">
    <location>
        <begin position="123"/>
        <end position="155"/>
    </location>
</feature>
<evidence type="ECO:0000256" key="1">
    <source>
        <dbReference type="ARBA" id="ARBA00022737"/>
    </source>
</evidence>
<gene>
    <name evidence="6" type="ORF">RUA4292_00739</name>
    <name evidence="5" type="ORF">RUM4293_03376</name>
</gene>
<dbReference type="Pfam" id="PF12796">
    <property type="entry name" value="Ank_2"/>
    <property type="match status" value="1"/>
</dbReference>
<dbReference type="Proteomes" id="UP000050786">
    <property type="component" value="Unassembled WGS sequence"/>
</dbReference>
<evidence type="ECO:0000313" key="6">
    <source>
        <dbReference type="EMBL" id="CUH46573.1"/>
    </source>
</evidence>
<dbReference type="OrthoDB" id="7872474at2"/>
<reference evidence="5 7" key="2">
    <citation type="submission" date="2015-09" db="EMBL/GenBank/DDBJ databases">
        <authorList>
            <consortium name="Swine Surveillance"/>
        </authorList>
    </citation>
    <scope>NUCLEOTIDE SEQUENCE [LARGE SCALE GENOMIC DNA]</scope>
    <source>
        <strain evidence="6 7">CECT 4292</strain>
        <strain evidence="5">CECT 4293</strain>
    </source>
</reference>
<dbReference type="GeneID" id="55492022"/>
<feature type="repeat" description="ANK" evidence="3">
    <location>
        <begin position="90"/>
        <end position="122"/>
    </location>
</feature>
<reference evidence="8" key="1">
    <citation type="submission" date="2015-09" db="EMBL/GenBank/DDBJ databases">
        <authorList>
            <person name="Rodrigo-Torres L."/>
            <person name="Arahal D.R."/>
        </authorList>
    </citation>
    <scope>NUCLEOTIDE SEQUENCE [LARGE SCALE GENOMIC DNA]</scope>
    <source>
        <strain evidence="8">CECT 4293</strain>
    </source>
</reference>
<evidence type="ECO:0000313" key="5">
    <source>
        <dbReference type="EMBL" id="CUH44474.1"/>
    </source>
</evidence>
<name>A0A0P1E6I2_9RHOB</name>
<dbReference type="PANTHER" id="PTHR24201">
    <property type="entry name" value="ANK_REP_REGION DOMAIN-CONTAINING PROTEIN"/>
    <property type="match status" value="1"/>
</dbReference>
<protein>
    <submittedName>
        <fullName evidence="5">Ankyrin-like protein</fullName>
    </submittedName>
</protein>
<dbReference type="SMART" id="SM00248">
    <property type="entry name" value="ANK"/>
    <property type="match status" value="3"/>
</dbReference>
<evidence type="ECO:0000313" key="7">
    <source>
        <dbReference type="Proteomes" id="UP000050783"/>
    </source>
</evidence>
<keyword evidence="2 3" id="KW-0040">ANK repeat</keyword>
<organism evidence="5 8">
    <name type="scientific">Ruegeria atlantica</name>
    <dbReference type="NCBI Taxonomy" id="81569"/>
    <lineage>
        <taxon>Bacteria</taxon>
        <taxon>Pseudomonadati</taxon>
        <taxon>Pseudomonadota</taxon>
        <taxon>Alphaproteobacteria</taxon>
        <taxon>Rhodobacterales</taxon>
        <taxon>Roseobacteraceae</taxon>
        <taxon>Ruegeria</taxon>
    </lineage>
</organism>
<dbReference type="InterPro" id="IPR036770">
    <property type="entry name" value="Ankyrin_rpt-contain_sf"/>
</dbReference>
<feature type="signal peptide" evidence="4">
    <location>
        <begin position="1"/>
        <end position="21"/>
    </location>
</feature>
<evidence type="ECO:0000256" key="2">
    <source>
        <dbReference type="ARBA" id="ARBA00023043"/>
    </source>
</evidence>
<dbReference type="Proteomes" id="UP000050783">
    <property type="component" value="Unassembled WGS sequence"/>
</dbReference>
<evidence type="ECO:0000256" key="4">
    <source>
        <dbReference type="SAM" id="SignalP"/>
    </source>
</evidence>
<dbReference type="STRING" id="81569.RUM4293_03376"/>
<evidence type="ECO:0000313" key="8">
    <source>
        <dbReference type="Proteomes" id="UP000050786"/>
    </source>
</evidence>
<dbReference type="PANTHER" id="PTHR24201:SF16">
    <property type="entry name" value="ANKYRIN-1-LIKE-RELATED"/>
    <property type="match status" value="1"/>
</dbReference>
<dbReference type="InterPro" id="IPR050776">
    <property type="entry name" value="Ank_Repeat/CDKN_Inhibitor"/>
</dbReference>
<dbReference type="Gene3D" id="1.25.40.20">
    <property type="entry name" value="Ankyrin repeat-containing domain"/>
    <property type="match status" value="1"/>
</dbReference>
<keyword evidence="4" id="KW-0732">Signal</keyword>
<dbReference type="PROSITE" id="PS50297">
    <property type="entry name" value="ANK_REP_REGION"/>
    <property type="match status" value="2"/>
</dbReference>
<dbReference type="PROSITE" id="PS50088">
    <property type="entry name" value="ANK_REPEAT"/>
    <property type="match status" value="2"/>
</dbReference>
<feature type="chain" id="PRO_5011149213" evidence="4">
    <location>
        <begin position="22"/>
        <end position="183"/>
    </location>
</feature>
<dbReference type="EMBL" id="CYPU01000013">
    <property type="protein sequence ID" value="CUH46573.1"/>
    <property type="molecule type" value="Genomic_DNA"/>
</dbReference>
<sequence>MRKCVLAVELALMIAAGPVFADGDCKDLCNAEFYTTATAADVQHLLDQGVDLNARDDVGKSALHWIATAKPEVISTLLEAGANVNSKDQWDRTPLHFVAASGSVENIRLLLDAGAEVNAKTSNDWTPIHGAAKFGSEDQIMVLLEAGADAGARTEMGESAFAFGVGNEKIAGTDALKMLEDSQ</sequence>